<dbReference type="SUPFAM" id="SSF46689">
    <property type="entry name" value="Homeodomain-like"/>
    <property type="match status" value="2"/>
</dbReference>
<dbReference type="InterPro" id="IPR037923">
    <property type="entry name" value="HTH-like"/>
</dbReference>
<comment type="caution">
    <text evidence="6">The sequence shown here is derived from an EMBL/GenBank/DDBJ whole genome shotgun (WGS) entry which is preliminary data.</text>
</comment>
<dbReference type="GO" id="GO:0043565">
    <property type="term" value="F:sequence-specific DNA binding"/>
    <property type="evidence" value="ECO:0007669"/>
    <property type="project" value="InterPro"/>
</dbReference>
<evidence type="ECO:0000259" key="5">
    <source>
        <dbReference type="PROSITE" id="PS01124"/>
    </source>
</evidence>
<proteinExistence type="predicted"/>
<dbReference type="InterPro" id="IPR018060">
    <property type="entry name" value="HTH_AraC"/>
</dbReference>
<organism evidence="6 7">
    <name type="scientific">Cohnella zeiphila</name>
    <dbReference type="NCBI Taxonomy" id="2761120"/>
    <lineage>
        <taxon>Bacteria</taxon>
        <taxon>Bacillati</taxon>
        <taxon>Bacillota</taxon>
        <taxon>Bacilli</taxon>
        <taxon>Bacillales</taxon>
        <taxon>Paenibacillaceae</taxon>
        <taxon>Cohnella</taxon>
    </lineage>
</organism>
<dbReference type="SMART" id="SM00342">
    <property type="entry name" value="HTH_ARAC"/>
    <property type="match status" value="1"/>
</dbReference>
<feature type="domain" description="HTH araC/xylS-type" evidence="5">
    <location>
        <begin position="175"/>
        <end position="275"/>
    </location>
</feature>
<gene>
    <name evidence="6" type="ORF">H7C18_34300</name>
</gene>
<evidence type="ECO:0000256" key="1">
    <source>
        <dbReference type="ARBA" id="ARBA00023015"/>
    </source>
</evidence>
<reference evidence="6 7" key="1">
    <citation type="submission" date="2020-08" db="EMBL/GenBank/DDBJ databases">
        <title>Cohnella phylogeny.</title>
        <authorList>
            <person name="Dunlap C."/>
        </authorList>
    </citation>
    <scope>NUCLEOTIDE SEQUENCE [LARGE SCALE GENOMIC DNA]</scope>
    <source>
        <strain evidence="6 7">CBP 2801</strain>
    </source>
</reference>
<dbReference type="PRINTS" id="PR00032">
    <property type="entry name" value="HTHARAC"/>
</dbReference>
<dbReference type="PROSITE" id="PS01124">
    <property type="entry name" value="HTH_ARAC_FAMILY_2"/>
    <property type="match status" value="1"/>
</dbReference>
<evidence type="ECO:0000313" key="6">
    <source>
        <dbReference type="EMBL" id="MBB6735990.1"/>
    </source>
</evidence>
<keyword evidence="4" id="KW-0804">Transcription</keyword>
<dbReference type="Gene3D" id="1.10.10.60">
    <property type="entry name" value="Homeodomain-like"/>
    <property type="match status" value="2"/>
</dbReference>
<keyword evidence="7" id="KW-1185">Reference proteome</keyword>
<accession>A0A7X0SW36</accession>
<dbReference type="InterPro" id="IPR009057">
    <property type="entry name" value="Homeodomain-like_sf"/>
</dbReference>
<dbReference type="EMBL" id="JACJVO010000065">
    <property type="protein sequence ID" value="MBB6735990.1"/>
    <property type="molecule type" value="Genomic_DNA"/>
</dbReference>
<dbReference type="Proteomes" id="UP000564644">
    <property type="component" value="Unassembled WGS sequence"/>
</dbReference>
<protein>
    <submittedName>
        <fullName evidence="6">AraC family transcriptional regulator</fullName>
    </submittedName>
</protein>
<dbReference type="AlphaFoldDB" id="A0A7X0SW36"/>
<keyword evidence="3" id="KW-0010">Activator</keyword>
<dbReference type="GO" id="GO:0003700">
    <property type="term" value="F:DNA-binding transcription factor activity"/>
    <property type="evidence" value="ECO:0007669"/>
    <property type="project" value="InterPro"/>
</dbReference>
<dbReference type="InterPro" id="IPR018062">
    <property type="entry name" value="HTH_AraC-typ_CS"/>
</dbReference>
<dbReference type="RefSeq" id="WP_185133635.1">
    <property type="nucleotide sequence ID" value="NZ_JACJVO010000065.1"/>
</dbReference>
<sequence length="278" mass="31980">MPEAYSRHFVTTGWSEQLPLHLTSVGCTKHQTAIARESGFDGFHWLHTIEGAGEFTVLGRTYRLGPRQGVLLRPDVPHRYHPLTEFWSTWYLTFDGALANPITASLELHRMEALSWDEQCPLSQIHDQYEEKCRYSFDFAGLNGALEVYTFLTLLKQHGQASGQLSLSREHERLTPVYLMIEERFSDPDLGLPLMADTLGVSPQRLHTLFRKSLGISPYQYLLRFRIQKAKELLLHRRERAVKDIAADVGFQDFSHFVGTFRRVAGMTPTVFRQHYGD</sequence>
<dbReference type="InterPro" id="IPR003313">
    <property type="entry name" value="AraC-bd"/>
</dbReference>
<keyword evidence="2" id="KW-0238">DNA-binding</keyword>
<dbReference type="PROSITE" id="PS00041">
    <property type="entry name" value="HTH_ARAC_FAMILY_1"/>
    <property type="match status" value="1"/>
</dbReference>
<evidence type="ECO:0000313" key="7">
    <source>
        <dbReference type="Proteomes" id="UP000564644"/>
    </source>
</evidence>
<dbReference type="PROSITE" id="PS51257">
    <property type="entry name" value="PROKAR_LIPOPROTEIN"/>
    <property type="match status" value="1"/>
</dbReference>
<dbReference type="InterPro" id="IPR050204">
    <property type="entry name" value="AraC_XylS_family_regulators"/>
</dbReference>
<dbReference type="InterPro" id="IPR020449">
    <property type="entry name" value="Tscrpt_reg_AraC-type_HTH"/>
</dbReference>
<dbReference type="Gene3D" id="2.60.120.280">
    <property type="entry name" value="Regulatory protein AraC"/>
    <property type="match status" value="1"/>
</dbReference>
<keyword evidence="1" id="KW-0805">Transcription regulation</keyword>
<dbReference type="PANTHER" id="PTHR46796:SF6">
    <property type="entry name" value="ARAC SUBFAMILY"/>
    <property type="match status" value="1"/>
</dbReference>
<dbReference type="SUPFAM" id="SSF51215">
    <property type="entry name" value="Regulatory protein AraC"/>
    <property type="match status" value="1"/>
</dbReference>
<dbReference type="PANTHER" id="PTHR46796">
    <property type="entry name" value="HTH-TYPE TRANSCRIPTIONAL ACTIVATOR RHAS-RELATED"/>
    <property type="match status" value="1"/>
</dbReference>
<evidence type="ECO:0000256" key="4">
    <source>
        <dbReference type="ARBA" id="ARBA00023163"/>
    </source>
</evidence>
<evidence type="ECO:0000256" key="2">
    <source>
        <dbReference type="ARBA" id="ARBA00023125"/>
    </source>
</evidence>
<dbReference type="Pfam" id="PF12833">
    <property type="entry name" value="HTH_18"/>
    <property type="match status" value="1"/>
</dbReference>
<dbReference type="Pfam" id="PF02311">
    <property type="entry name" value="AraC_binding"/>
    <property type="match status" value="1"/>
</dbReference>
<name>A0A7X0SW36_9BACL</name>
<evidence type="ECO:0000256" key="3">
    <source>
        <dbReference type="ARBA" id="ARBA00023159"/>
    </source>
</evidence>